<evidence type="ECO:0000256" key="5">
    <source>
        <dbReference type="ARBA" id="ARBA00022801"/>
    </source>
</evidence>
<dbReference type="PROSITE" id="PS51194">
    <property type="entry name" value="HELICASE_CTER"/>
    <property type="match status" value="1"/>
</dbReference>
<evidence type="ECO:0000256" key="8">
    <source>
        <dbReference type="ARBA" id="ARBA00022884"/>
    </source>
</evidence>
<dbReference type="PANTHER" id="PTHR47959">
    <property type="entry name" value="ATP-DEPENDENT RNA HELICASE RHLE-RELATED"/>
    <property type="match status" value="1"/>
</dbReference>
<dbReference type="OrthoDB" id="10261375at2759"/>
<dbReference type="InterPro" id="IPR011545">
    <property type="entry name" value="DEAD/DEAH_box_helicase_dom"/>
</dbReference>
<dbReference type="GO" id="GO:0005524">
    <property type="term" value="F:ATP binding"/>
    <property type="evidence" value="ECO:0007669"/>
    <property type="project" value="UniProtKB-KW"/>
</dbReference>
<feature type="region of interest" description="Disordered" evidence="11">
    <location>
        <begin position="1"/>
        <end position="28"/>
    </location>
</feature>
<dbReference type="AlphaFoldDB" id="A0A2T9ZHG1"/>
<feature type="short sequence motif" description="Q motif" evidence="10">
    <location>
        <begin position="68"/>
        <end position="96"/>
    </location>
</feature>
<feature type="compositionally biased region" description="Polar residues" evidence="11">
    <location>
        <begin position="712"/>
        <end position="723"/>
    </location>
</feature>
<gene>
    <name evidence="15" type="ORF">BB560_001483</name>
</gene>
<keyword evidence="6" id="KW-0347">Helicase</keyword>
<feature type="domain" description="Helicase ATP-binding" evidence="12">
    <location>
        <begin position="99"/>
        <end position="274"/>
    </location>
</feature>
<evidence type="ECO:0000256" key="9">
    <source>
        <dbReference type="ARBA" id="ARBA00047984"/>
    </source>
</evidence>
<dbReference type="SMART" id="SM00490">
    <property type="entry name" value="HELICc"/>
    <property type="match status" value="1"/>
</dbReference>
<dbReference type="SUPFAM" id="SSF52540">
    <property type="entry name" value="P-loop containing nucleoside triphosphate hydrolases"/>
    <property type="match status" value="1"/>
</dbReference>
<dbReference type="EC" id="3.6.4.13" evidence="3"/>
<evidence type="ECO:0000256" key="6">
    <source>
        <dbReference type="ARBA" id="ARBA00022806"/>
    </source>
</evidence>
<keyword evidence="16" id="KW-1185">Reference proteome</keyword>
<dbReference type="PROSITE" id="PS51192">
    <property type="entry name" value="HELICASE_ATP_BIND_1"/>
    <property type="match status" value="1"/>
</dbReference>
<keyword evidence="5" id="KW-0378">Hydrolase</keyword>
<dbReference type="InterPro" id="IPR027417">
    <property type="entry name" value="P-loop_NTPase"/>
</dbReference>
<dbReference type="GO" id="GO:0003723">
    <property type="term" value="F:RNA binding"/>
    <property type="evidence" value="ECO:0007669"/>
    <property type="project" value="UniProtKB-KW"/>
</dbReference>
<proteinExistence type="inferred from homology"/>
<dbReference type="SMART" id="SM01123">
    <property type="entry name" value="DBP10CT"/>
    <property type="match status" value="1"/>
</dbReference>
<name>A0A2T9ZHG1_9FUNG</name>
<comment type="caution">
    <text evidence="15">The sequence shown here is derived from an EMBL/GenBank/DDBJ whole genome shotgun (WGS) entry which is preliminary data.</text>
</comment>
<dbReference type="InterPro" id="IPR050079">
    <property type="entry name" value="DEAD_box_RNA_helicase"/>
</dbReference>
<dbReference type="GO" id="GO:0003724">
    <property type="term" value="F:RNA helicase activity"/>
    <property type="evidence" value="ECO:0007669"/>
    <property type="project" value="UniProtKB-EC"/>
</dbReference>
<dbReference type="PANTHER" id="PTHR47959:SF8">
    <property type="entry name" value="RNA HELICASE"/>
    <property type="match status" value="1"/>
</dbReference>
<evidence type="ECO:0000256" key="1">
    <source>
        <dbReference type="ARBA" id="ARBA00003706"/>
    </source>
</evidence>
<evidence type="ECO:0000313" key="16">
    <source>
        <dbReference type="Proteomes" id="UP000245609"/>
    </source>
</evidence>
<protein>
    <recommendedName>
        <fullName evidence="3">RNA helicase</fullName>
        <ecNumber evidence="3">3.6.4.13</ecNumber>
    </recommendedName>
</protein>
<dbReference type="InterPro" id="IPR012541">
    <property type="entry name" value="DBP10_C"/>
</dbReference>
<evidence type="ECO:0000259" key="14">
    <source>
        <dbReference type="PROSITE" id="PS51195"/>
    </source>
</evidence>
<evidence type="ECO:0000259" key="12">
    <source>
        <dbReference type="PROSITE" id="PS51192"/>
    </source>
</evidence>
<comment type="similarity">
    <text evidence="2">Belongs to the DEAD box helicase family. DDX54/DBP10 subfamily.</text>
</comment>
<evidence type="ECO:0000256" key="3">
    <source>
        <dbReference type="ARBA" id="ARBA00012552"/>
    </source>
</evidence>
<evidence type="ECO:0000256" key="10">
    <source>
        <dbReference type="PROSITE-ProRule" id="PRU00552"/>
    </source>
</evidence>
<dbReference type="STRING" id="133381.A0A2T9ZHG1"/>
<reference evidence="15 16" key="1">
    <citation type="journal article" date="2018" name="MBio">
        <title>Comparative Genomics Reveals the Core Gene Toolbox for the Fungus-Insect Symbiosis.</title>
        <authorList>
            <person name="Wang Y."/>
            <person name="Stata M."/>
            <person name="Wang W."/>
            <person name="Stajich J.E."/>
            <person name="White M.M."/>
            <person name="Moncalvo J.M."/>
        </authorList>
    </citation>
    <scope>NUCLEOTIDE SEQUENCE [LARGE SCALE GENOMIC DNA]</scope>
    <source>
        <strain evidence="15 16">SC-DP-2</strain>
    </source>
</reference>
<dbReference type="SMART" id="SM00487">
    <property type="entry name" value="DEXDc"/>
    <property type="match status" value="1"/>
</dbReference>
<dbReference type="Proteomes" id="UP000245609">
    <property type="component" value="Unassembled WGS sequence"/>
</dbReference>
<feature type="domain" description="DEAD-box RNA helicase Q" evidence="14">
    <location>
        <begin position="68"/>
        <end position="96"/>
    </location>
</feature>
<evidence type="ECO:0000256" key="2">
    <source>
        <dbReference type="ARBA" id="ARBA00010379"/>
    </source>
</evidence>
<keyword evidence="7" id="KW-0067">ATP-binding</keyword>
<feature type="compositionally biased region" description="Polar residues" evidence="11">
    <location>
        <begin position="18"/>
        <end position="28"/>
    </location>
</feature>
<dbReference type="Gene3D" id="3.40.50.300">
    <property type="entry name" value="P-loop containing nucleotide triphosphate hydrolases"/>
    <property type="match status" value="2"/>
</dbReference>
<keyword evidence="4" id="KW-0547">Nucleotide-binding</keyword>
<sequence>MPDSSDSEHQDFTAALVPSQSLSSTKSNNVSAQIDFLEPSNQDSSESELENFDIEKQIRQQNKKQKSGVFSSMGLNQNILQAIKKKGFNQPTPIQRKVIPKILEGKDIVGMARTGSGKTGAFLFPILHNLKQHRQQVGIRALIFLPSRELAVQIYNNLIWFLKNSNSDLRAGLVVGGDSLESQFGLLLTENPDIVVSTPGRLLHLAVEMELNFSLVEIVCFDEADRLFELGFAVQLFELLNRLPKSRQTLLFSATLPESLVDFVKAGLTEPEFIRLDKDMKISDHLRNAFFFVQSQYKDAALLALLNKTGKKQTIVFVSTKHQVEYLSLLLSTLGFQISSIYGSMDQSARHIQMSKFRKALTSILIVTNVAARGLDIPILEYVINYDFVDNPKVFVHRVGRVARAGRSGWAYSLITTEDLPYLIDLQLFLDKPLVCGSSSDAQTDYINSLVLGQIPFDSIEVESEQVIKSIDSDINLENLLKVAENGQIKYKKTKHSCSSASYKRAKELVDSKQVFLLHPLFLDKSETFSGANPGRMNMLLSISNFKPQSTIFEMGTRGKKLNSTPAGLASTKFRAHNTEYINKTREKREKLAQLNQTKGEFVEDEYYINYRKEGADTEKGYSMLKGTTFEEKAQTAMISLSADDGFEKSNNVMRWDSKKKNFVKGLGIGRDNKKMITTESGVKLPASYKTNKFKEFLSKSKIANVQVGQLEPTSSTNSYSGHQTRKRFIHTKTKEKSTIDEKHIKYDRINRNGKNKTKDNKNPRAKPNTKVKSELLSAEQIRKKRSIKESNKKRSTRPSKKHKK</sequence>
<dbReference type="CDD" id="cd18787">
    <property type="entry name" value="SF2_C_DEAD"/>
    <property type="match status" value="1"/>
</dbReference>
<dbReference type="InterPro" id="IPR014014">
    <property type="entry name" value="RNA_helicase_DEAD_Q_motif"/>
</dbReference>
<dbReference type="Pfam" id="PF00271">
    <property type="entry name" value="Helicase_C"/>
    <property type="match status" value="1"/>
</dbReference>
<dbReference type="GO" id="GO:0005634">
    <property type="term" value="C:nucleus"/>
    <property type="evidence" value="ECO:0007669"/>
    <property type="project" value="InterPro"/>
</dbReference>
<comment type="catalytic activity">
    <reaction evidence="9">
        <text>ATP + H2O = ADP + phosphate + H(+)</text>
        <dbReference type="Rhea" id="RHEA:13065"/>
        <dbReference type="ChEBI" id="CHEBI:15377"/>
        <dbReference type="ChEBI" id="CHEBI:15378"/>
        <dbReference type="ChEBI" id="CHEBI:30616"/>
        <dbReference type="ChEBI" id="CHEBI:43474"/>
        <dbReference type="ChEBI" id="CHEBI:456216"/>
        <dbReference type="EC" id="3.6.4.13"/>
    </reaction>
</comment>
<dbReference type="Pfam" id="PF08147">
    <property type="entry name" value="DBP10CT"/>
    <property type="match status" value="1"/>
</dbReference>
<accession>A0A2T9ZHG1</accession>
<organism evidence="15 16">
    <name type="scientific">Smittium megazygosporum</name>
    <dbReference type="NCBI Taxonomy" id="133381"/>
    <lineage>
        <taxon>Eukaryota</taxon>
        <taxon>Fungi</taxon>
        <taxon>Fungi incertae sedis</taxon>
        <taxon>Zoopagomycota</taxon>
        <taxon>Kickxellomycotina</taxon>
        <taxon>Harpellomycetes</taxon>
        <taxon>Harpellales</taxon>
        <taxon>Legeriomycetaceae</taxon>
        <taxon>Smittium</taxon>
    </lineage>
</organism>
<dbReference type="PROSITE" id="PS51195">
    <property type="entry name" value="Q_MOTIF"/>
    <property type="match status" value="1"/>
</dbReference>
<feature type="compositionally biased region" description="Basic residues" evidence="11">
    <location>
        <begin position="794"/>
        <end position="805"/>
    </location>
</feature>
<comment type="function">
    <text evidence="1">ATP-binding RNA helicase involved in the biogenesis of 60S ribosomal subunits and is required for the normal formation of 25S and 5.8S rRNAs.</text>
</comment>
<keyword evidence="8" id="KW-0694">RNA-binding</keyword>
<dbReference type="Pfam" id="PF00270">
    <property type="entry name" value="DEAD"/>
    <property type="match status" value="1"/>
</dbReference>
<dbReference type="GO" id="GO:0005829">
    <property type="term" value="C:cytosol"/>
    <property type="evidence" value="ECO:0007669"/>
    <property type="project" value="TreeGrafter"/>
</dbReference>
<dbReference type="GO" id="GO:0016887">
    <property type="term" value="F:ATP hydrolysis activity"/>
    <property type="evidence" value="ECO:0007669"/>
    <property type="project" value="RHEA"/>
</dbReference>
<evidence type="ECO:0000256" key="11">
    <source>
        <dbReference type="SAM" id="MobiDB-lite"/>
    </source>
</evidence>
<dbReference type="InterPro" id="IPR001650">
    <property type="entry name" value="Helicase_C-like"/>
</dbReference>
<evidence type="ECO:0000259" key="13">
    <source>
        <dbReference type="PROSITE" id="PS51194"/>
    </source>
</evidence>
<evidence type="ECO:0000256" key="7">
    <source>
        <dbReference type="ARBA" id="ARBA00022840"/>
    </source>
</evidence>
<feature type="domain" description="Helicase C-terminal" evidence="13">
    <location>
        <begin position="301"/>
        <end position="447"/>
    </location>
</feature>
<evidence type="ECO:0000256" key="4">
    <source>
        <dbReference type="ARBA" id="ARBA00022741"/>
    </source>
</evidence>
<feature type="compositionally biased region" description="Basic and acidic residues" evidence="11">
    <location>
        <begin position="1"/>
        <end position="11"/>
    </location>
</feature>
<evidence type="ECO:0000313" key="15">
    <source>
        <dbReference type="EMBL" id="PVV04021.1"/>
    </source>
</evidence>
<dbReference type="InterPro" id="IPR014001">
    <property type="entry name" value="Helicase_ATP-bd"/>
</dbReference>
<dbReference type="EMBL" id="MBFS01000170">
    <property type="protein sequence ID" value="PVV04021.1"/>
    <property type="molecule type" value="Genomic_DNA"/>
</dbReference>
<feature type="compositionally biased region" description="Basic and acidic residues" evidence="11">
    <location>
        <begin position="733"/>
        <end position="763"/>
    </location>
</feature>
<feature type="region of interest" description="Disordered" evidence="11">
    <location>
        <begin position="712"/>
        <end position="805"/>
    </location>
</feature>